<dbReference type="InterPro" id="IPR050496">
    <property type="entry name" value="SNF2_RAD54_helicase_repair"/>
</dbReference>
<evidence type="ECO:0008006" key="8">
    <source>
        <dbReference type="Google" id="ProtNLM"/>
    </source>
</evidence>
<dbReference type="InterPro" id="IPR027417">
    <property type="entry name" value="P-loop_NTPase"/>
</dbReference>
<evidence type="ECO:0000259" key="4">
    <source>
        <dbReference type="PROSITE" id="PS51192"/>
    </source>
</evidence>
<evidence type="ECO:0000313" key="7">
    <source>
        <dbReference type="Proteomes" id="UP000016487"/>
    </source>
</evidence>
<keyword evidence="2" id="KW-0347">Helicase</keyword>
<dbReference type="Gene3D" id="3.40.50.10810">
    <property type="entry name" value="Tandem AAA-ATPase domain"/>
    <property type="match status" value="1"/>
</dbReference>
<dbReference type="AlphaFoldDB" id="A0AAD4AIL5"/>
<dbReference type="GO" id="GO:0016787">
    <property type="term" value="F:hydrolase activity"/>
    <property type="evidence" value="ECO:0007669"/>
    <property type="project" value="UniProtKB-KW"/>
</dbReference>
<dbReference type="PROSITE" id="PS51192">
    <property type="entry name" value="HELICASE_ATP_BIND_1"/>
    <property type="match status" value="1"/>
</dbReference>
<dbReference type="SUPFAM" id="SSF52980">
    <property type="entry name" value="Restriction endonuclease-like"/>
    <property type="match status" value="1"/>
</dbReference>
<dbReference type="InterPro" id="IPR038718">
    <property type="entry name" value="SNF2-like_sf"/>
</dbReference>
<feature type="region of interest" description="Disordered" evidence="3">
    <location>
        <begin position="396"/>
        <end position="420"/>
    </location>
</feature>
<dbReference type="RefSeq" id="WP_010363022.1">
    <property type="nucleotide sequence ID" value="NZ_AHBZ03000016.1"/>
</dbReference>
<dbReference type="Pfam" id="PF04471">
    <property type="entry name" value="Mrr_cat"/>
    <property type="match status" value="1"/>
</dbReference>
<keyword evidence="1" id="KW-0378">Hydrolase</keyword>
<dbReference type="InterPro" id="IPR007560">
    <property type="entry name" value="Restrct_endonuc_IV_Mrr"/>
</dbReference>
<keyword evidence="2" id="KW-0547">Nucleotide-binding</keyword>
<protein>
    <recommendedName>
        <fullName evidence="8">Helicase</fullName>
    </recommendedName>
</protein>
<dbReference type="GO" id="GO:0009307">
    <property type="term" value="P:DNA restriction-modification system"/>
    <property type="evidence" value="ECO:0007669"/>
    <property type="project" value="InterPro"/>
</dbReference>
<dbReference type="CDD" id="cd18793">
    <property type="entry name" value="SF2_C_SNF"/>
    <property type="match status" value="1"/>
</dbReference>
<feature type="domain" description="Helicase C-terminal" evidence="5">
    <location>
        <begin position="825"/>
        <end position="988"/>
    </location>
</feature>
<dbReference type="Proteomes" id="UP000016487">
    <property type="component" value="Unassembled WGS sequence"/>
</dbReference>
<organism evidence="6 7">
    <name type="scientific">Pseudoalteromonas citrea</name>
    <dbReference type="NCBI Taxonomy" id="43655"/>
    <lineage>
        <taxon>Bacteria</taxon>
        <taxon>Pseudomonadati</taxon>
        <taxon>Pseudomonadota</taxon>
        <taxon>Gammaproteobacteria</taxon>
        <taxon>Alteromonadales</taxon>
        <taxon>Pseudoalteromonadaceae</taxon>
        <taxon>Pseudoalteromonas</taxon>
    </lineage>
</organism>
<dbReference type="SMART" id="SM00487">
    <property type="entry name" value="DEXDc"/>
    <property type="match status" value="1"/>
</dbReference>
<evidence type="ECO:0000256" key="2">
    <source>
        <dbReference type="ARBA" id="ARBA00022806"/>
    </source>
</evidence>
<dbReference type="GO" id="GO:0004386">
    <property type="term" value="F:helicase activity"/>
    <property type="evidence" value="ECO:0007669"/>
    <property type="project" value="UniProtKB-KW"/>
</dbReference>
<reference evidence="6" key="2">
    <citation type="submission" date="2015-03" db="EMBL/GenBank/DDBJ databases">
        <title>Genome sequence of Pseudoalteromonas citrea.</title>
        <authorList>
            <person name="Xie B.-B."/>
            <person name="Rong J.-C."/>
            <person name="Qin Q.-L."/>
            <person name="Zhang Y.-Z."/>
        </authorList>
    </citation>
    <scope>NUCLEOTIDE SEQUENCE</scope>
    <source>
        <strain evidence="6">DSM 8771</strain>
    </source>
</reference>
<accession>A0AAD4AIL5</accession>
<reference evidence="6" key="1">
    <citation type="journal article" date="2012" name="J. Bacteriol.">
        <title>Genome sequences of type strains of seven species of the marine bacterium Pseudoalteromonas.</title>
        <authorList>
            <person name="Xie B.B."/>
            <person name="Shu Y.L."/>
            <person name="Qin Q.L."/>
            <person name="Rong J.C."/>
            <person name="Zhang X.Y."/>
            <person name="Chen X.L."/>
            <person name="Shi M."/>
            <person name="He H.L."/>
            <person name="Zhou B.C."/>
            <person name="Zhang Y.Z."/>
        </authorList>
    </citation>
    <scope>NUCLEOTIDE SEQUENCE</scope>
    <source>
        <strain evidence="6">DSM 8771</strain>
    </source>
</reference>
<dbReference type="PANTHER" id="PTHR45629">
    <property type="entry name" value="SNF2/RAD54 FAMILY MEMBER"/>
    <property type="match status" value="1"/>
</dbReference>
<gene>
    <name evidence="6" type="ORF">PCIT_a4020</name>
</gene>
<dbReference type="SUPFAM" id="SSF52540">
    <property type="entry name" value="P-loop containing nucleoside triphosphate hydrolases"/>
    <property type="match status" value="2"/>
</dbReference>
<dbReference type="GO" id="GO:0004519">
    <property type="term" value="F:endonuclease activity"/>
    <property type="evidence" value="ECO:0007669"/>
    <property type="project" value="InterPro"/>
</dbReference>
<dbReference type="PANTHER" id="PTHR45629:SF7">
    <property type="entry name" value="DNA EXCISION REPAIR PROTEIN ERCC-6-RELATED"/>
    <property type="match status" value="1"/>
</dbReference>
<dbReference type="InterPro" id="IPR000330">
    <property type="entry name" value="SNF2_N"/>
</dbReference>
<dbReference type="SMART" id="SM00490">
    <property type="entry name" value="HELICc"/>
    <property type="match status" value="1"/>
</dbReference>
<comment type="caution">
    <text evidence="6">The sequence shown here is derived from an EMBL/GenBank/DDBJ whole genome shotgun (WGS) entry which is preliminary data.</text>
</comment>
<dbReference type="Pfam" id="PF00271">
    <property type="entry name" value="Helicase_C"/>
    <property type="match status" value="1"/>
</dbReference>
<name>A0AAD4AIL5_9GAMM</name>
<dbReference type="Gene3D" id="3.40.1350.10">
    <property type="match status" value="1"/>
</dbReference>
<dbReference type="PROSITE" id="PS51194">
    <property type="entry name" value="HELICASE_CTER"/>
    <property type="match status" value="1"/>
</dbReference>
<evidence type="ECO:0000259" key="5">
    <source>
        <dbReference type="PROSITE" id="PS51194"/>
    </source>
</evidence>
<dbReference type="InterPro" id="IPR014001">
    <property type="entry name" value="Helicase_ATP-bd"/>
</dbReference>
<dbReference type="Pfam" id="PF00176">
    <property type="entry name" value="SNF2-rel_dom"/>
    <property type="match status" value="1"/>
</dbReference>
<sequence length="1152" mass="129169">MALSNLINKFFKNADRSVSFNFIPDELDGAYFSLDKKEFEKVRNGTANEWLIQQYVTLKMLEEQEEAESIPNGFIVPANVLCRLDDYVRESLSLPPLWDGVIYSDIRGNTSRSNFKVELAVSDPDGRTTHSYSIEGPIIKFGETSQYLLTQAQLIAFESKKKHENSAKTEFDNLTLLHNLQLSQKQNAKLQLQHFEKLKIHTPEKIAVEAELDSFGNLILTPFMGQESSHEDIQKVLGQIVAPNANTIKVGDEIILFTEEKIKAVKEVLDNRVVPKSKVKDFLQNPTAFIDASLVDLDLGFSLRVHGATTFKHAYFGETDDSGVDWFGKSASSEQVLPISKLLPLVSDSSSFEDVKKVIDDAVNTGANEIEFEGKFFDISDSDNVSKTLDEIEMKLRSGNDEEEVDTGLDSDSEEEATETEETIVVDIDLNDEELSENSPIVSEKINDVCRMGDLDWGNYLRTPYKHQDIGVRWILGLLDQSHENSDISGSLLADDMGLGKTFMALSAVEHHYREVSQINETQKPTLIVAPLSLLENWKDEVEKTFKTSPFRDIVILQTDGELNRFKNGGVEIRTNTSDGDEFEPRYSLNIGKDCVDRLDMPGRLVITTYQTFRDYQFSLCLIDWGLVIFDEAQNIKNPNALATRAAKGLKAQFKLVATGTPVENSLADFWCLMDTACPKYLGSYQDFRAKYISPILQAASDEVEDIRNRVGRELRVKVGAIMLRRVKEDNLDGLPEKFMYVGIENTDWKYLPELGKTMTGYQLKVYDGAIESIEESDSNHVLSTLQRLRNSSLHPRLADGGSLNCPQSNKELDEILFESEKLKSLLQLLDLIKTKNEKCIIFAVNKRLQTFLSIALGRKYGLGPLSIINGDAKAVSKKVSTPTRKTMIADFEAKEGFNIIVMSPVAAGVGLTVVGANNVVHFERHWNPAKEAQATDRVYRIGQTKDVNIYVPLLLHPEMESFDVNLHKLLTKKTQLKDAVVTPEEVIPMPGGIAGAKGFSDEQVINADDIKKLSWQQFEALTVEVMNKELSADSAWLASNGADKGSDGVLIVNNEMVLIQAKHTIRGRYDGYKAVQEIFAAKPIYEHQIGKTCAKLLFITNATMLSSRTREVAKQCGVEVINGSELAQLVKKHQITFKQILMRLDKKRMKV</sequence>
<feature type="domain" description="Helicase ATP-binding" evidence="4">
    <location>
        <begin position="482"/>
        <end position="680"/>
    </location>
</feature>
<dbReference type="EMBL" id="AHBZ03000016">
    <property type="protein sequence ID" value="KAF7771444.1"/>
    <property type="molecule type" value="Genomic_DNA"/>
</dbReference>
<evidence type="ECO:0000313" key="6">
    <source>
        <dbReference type="EMBL" id="KAF7771444.1"/>
    </source>
</evidence>
<dbReference type="GO" id="GO:0005524">
    <property type="term" value="F:ATP binding"/>
    <property type="evidence" value="ECO:0007669"/>
    <property type="project" value="InterPro"/>
</dbReference>
<feature type="compositionally biased region" description="Acidic residues" evidence="3">
    <location>
        <begin position="401"/>
        <end position="420"/>
    </location>
</feature>
<dbReference type="InterPro" id="IPR011335">
    <property type="entry name" value="Restrct_endonuc-II-like"/>
</dbReference>
<evidence type="ECO:0000256" key="3">
    <source>
        <dbReference type="SAM" id="MobiDB-lite"/>
    </source>
</evidence>
<keyword evidence="2" id="KW-0067">ATP-binding</keyword>
<proteinExistence type="predicted"/>
<dbReference type="Gene3D" id="3.40.50.300">
    <property type="entry name" value="P-loop containing nucleotide triphosphate hydrolases"/>
    <property type="match status" value="1"/>
</dbReference>
<dbReference type="GO" id="GO:0003677">
    <property type="term" value="F:DNA binding"/>
    <property type="evidence" value="ECO:0007669"/>
    <property type="project" value="InterPro"/>
</dbReference>
<dbReference type="InterPro" id="IPR049730">
    <property type="entry name" value="SNF2/RAD54-like_C"/>
</dbReference>
<dbReference type="InterPro" id="IPR001650">
    <property type="entry name" value="Helicase_C-like"/>
</dbReference>
<dbReference type="InterPro" id="IPR011856">
    <property type="entry name" value="tRNA_endonuc-like_dom_sf"/>
</dbReference>
<evidence type="ECO:0000256" key="1">
    <source>
        <dbReference type="ARBA" id="ARBA00022801"/>
    </source>
</evidence>